<sequence>MEKQDFKLFPDSWALRGQHGDGPFSFLKSKLTNDDLRRLRGISPCKSHYPEISEECEEDKELAPLRWKKSSTRYYYQGVERGKEPGEKYGDYAKEWRERMRRKYEESQPICTTGIYRRAMSATLGVTKFNTEKQKQFIQGGDLEHTHLGKGKDVALLQRIRSETANKEKERRLMEKAQSTSDNNEEPELQTPLGRTIYQALFQKNKPDAEPNKLFLPGRMAYLVNLNDDAESDIPLTVIRDKADCPSVEPQTFVNTSDTIISKLTQVFSHFGQDTYSKKYRKKDQGEKRPFEASSTFYNIEDPMTPIPKTSWDKMMARSREHLAERNKELNREWLRDQAFKTAKRRRFRSLEKSRIALQKELESTTKLMKSMNIQSSLEGTESLKKLDLKKHLGDHYTTANSYMECYPTTGSDTLENSYKEKMEFLENKRSYSKDLLHRRDFETQAEYKEYLRNKICSRNVIAMLEGWKTWRFREDYDKAKRHRQRKKKEGSKPEVKRLKYPSPVAADDYSHGLLSEIPNKDTKYPM</sequence>
<evidence type="ECO:0000259" key="4">
    <source>
        <dbReference type="Pfam" id="PF07808"/>
    </source>
</evidence>
<dbReference type="Proteomes" id="UP000081671">
    <property type="component" value="Unplaced"/>
</dbReference>
<dbReference type="KEGG" id="dord:105993468"/>
<evidence type="ECO:0000313" key="5">
    <source>
        <dbReference type="Proteomes" id="UP000081671"/>
    </source>
</evidence>
<evidence type="ECO:0000256" key="3">
    <source>
        <dbReference type="SAM" id="MobiDB-lite"/>
    </source>
</evidence>
<dbReference type="AlphaFoldDB" id="A0A1S3G2A6"/>
<evidence type="ECO:0000313" key="6">
    <source>
        <dbReference type="RefSeq" id="XP_012882192.1"/>
    </source>
</evidence>
<protein>
    <submittedName>
        <fullName evidence="6">Protein Red-like</fullName>
    </submittedName>
</protein>
<dbReference type="GO" id="GO:0005634">
    <property type="term" value="C:nucleus"/>
    <property type="evidence" value="ECO:0007669"/>
    <property type="project" value="UniProtKB-SubCell"/>
</dbReference>
<keyword evidence="2" id="KW-0539">Nucleus</keyword>
<feature type="compositionally biased region" description="Basic and acidic residues" evidence="3">
    <location>
        <begin position="165"/>
        <end position="175"/>
    </location>
</feature>
<proteinExistence type="predicted"/>
<organism evidence="5 6">
    <name type="scientific">Dipodomys ordii</name>
    <name type="common">Ord's kangaroo rat</name>
    <dbReference type="NCBI Taxonomy" id="10020"/>
    <lineage>
        <taxon>Eukaryota</taxon>
        <taxon>Metazoa</taxon>
        <taxon>Chordata</taxon>
        <taxon>Craniata</taxon>
        <taxon>Vertebrata</taxon>
        <taxon>Euteleostomi</taxon>
        <taxon>Mammalia</taxon>
        <taxon>Eutheria</taxon>
        <taxon>Euarchontoglires</taxon>
        <taxon>Glires</taxon>
        <taxon>Rodentia</taxon>
        <taxon>Castorimorpha</taxon>
        <taxon>Heteromyidae</taxon>
        <taxon>Dipodomyinae</taxon>
        <taxon>Dipodomys</taxon>
    </lineage>
</organism>
<dbReference type="InParanoid" id="A0A1S3G2A6"/>
<dbReference type="GeneID" id="105993468"/>
<feature type="compositionally biased region" description="Basic residues" evidence="3">
    <location>
        <begin position="480"/>
        <end position="490"/>
    </location>
</feature>
<name>A0A1S3G2A6_DIPOR</name>
<dbReference type="Pfam" id="PF07808">
    <property type="entry name" value="RED_N"/>
    <property type="match status" value="1"/>
</dbReference>
<accession>A0A1S3G2A6</accession>
<dbReference type="RefSeq" id="XP_012882192.1">
    <property type="nucleotide sequence ID" value="XM_013026738.1"/>
</dbReference>
<evidence type="ECO:0000256" key="1">
    <source>
        <dbReference type="ARBA" id="ARBA00004123"/>
    </source>
</evidence>
<dbReference type="InterPro" id="IPR012916">
    <property type="entry name" value="RED_N"/>
</dbReference>
<dbReference type="OrthoDB" id="10397581at2759"/>
<feature type="region of interest" description="Disordered" evidence="3">
    <location>
        <begin position="479"/>
        <end position="527"/>
    </location>
</feature>
<keyword evidence="5" id="KW-1185">Reference proteome</keyword>
<feature type="domain" description="RED-like N-terminal" evidence="4">
    <location>
        <begin position="79"/>
        <end position="284"/>
    </location>
</feature>
<gene>
    <name evidence="6" type="primary">LOC105993468</name>
</gene>
<reference evidence="6" key="1">
    <citation type="submission" date="2025-08" db="UniProtKB">
        <authorList>
            <consortium name="RefSeq"/>
        </authorList>
    </citation>
    <scope>IDENTIFICATION</scope>
    <source>
        <tissue evidence="6">Kidney</tissue>
    </source>
</reference>
<evidence type="ECO:0000256" key="2">
    <source>
        <dbReference type="ARBA" id="ARBA00023242"/>
    </source>
</evidence>
<feature type="region of interest" description="Disordered" evidence="3">
    <location>
        <begin position="165"/>
        <end position="189"/>
    </location>
</feature>
<dbReference type="InterPro" id="IPR039896">
    <property type="entry name" value="Red-like"/>
</dbReference>
<comment type="subcellular location">
    <subcellularLocation>
        <location evidence="1">Nucleus</location>
    </subcellularLocation>
</comment>
<dbReference type="PANTHER" id="PTHR12765">
    <property type="entry name" value="RED PROTEIN IK FACTOR CYTOKINE IK"/>
    <property type="match status" value="1"/>
</dbReference>